<reference evidence="10 11" key="1">
    <citation type="submission" date="2019-10" db="EMBL/GenBank/DDBJ databases">
        <title>Nonomuraea sp. nov., isolated from Phyllanthus amarus.</title>
        <authorList>
            <person name="Klykleung N."/>
            <person name="Tanasupawat S."/>
        </authorList>
    </citation>
    <scope>NUCLEOTIDE SEQUENCE [LARGE SCALE GENOMIC DNA]</scope>
    <source>
        <strain evidence="10 11">CR1-09</strain>
    </source>
</reference>
<keyword evidence="2" id="KW-0813">Transport</keyword>
<dbReference type="GO" id="GO:0005886">
    <property type="term" value="C:plasma membrane"/>
    <property type="evidence" value="ECO:0007669"/>
    <property type="project" value="UniProtKB-SubCell"/>
</dbReference>
<keyword evidence="4 8" id="KW-0812">Transmembrane</keyword>
<dbReference type="PANTHER" id="PTHR23513:SF6">
    <property type="entry name" value="MAJOR FACILITATOR SUPERFAMILY ASSOCIATED DOMAIN-CONTAINING PROTEIN"/>
    <property type="match status" value="1"/>
</dbReference>
<name>A0A5N6B7Y2_9ACTN</name>
<evidence type="ECO:0000256" key="5">
    <source>
        <dbReference type="ARBA" id="ARBA00022989"/>
    </source>
</evidence>
<dbReference type="EMBL" id="VDMA02000031">
    <property type="protein sequence ID" value="KAB8176784.1"/>
    <property type="molecule type" value="Genomic_DNA"/>
</dbReference>
<dbReference type="CDD" id="cd06173">
    <property type="entry name" value="MFS_MefA_like"/>
    <property type="match status" value="1"/>
</dbReference>
<comment type="caution">
    <text evidence="10">The sequence shown here is derived from an EMBL/GenBank/DDBJ whole genome shotgun (WGS) entry which is preliminary data.</text>
</comment>
<evidence type="ECO:0000256" key="6">
    <source>
        <dbReference type="ARBA" id="ARBA00023136"/>
    </source>
</evidence>
<feature type="transmembrane region" description="Helical" evidence="8">
    <location>
        <begin position="70"/>
        <end position="91"/>
    </location>
</feature>
<dbReference type="PROSITE" id="PS50850">
    <property type="entry name" value="MFS"/>
    <property type="match status" value="1"/>
</dbReference>
<evidence type="ECO:0000256" key="8">
    <source>
        <dbReference type="SAM" id="Phobius"/>
    </source>
</evidence>
<sequence length="444" mass="45984">MSVDEGGAAAPPAKADDDRPPSRRPWSILRRYPDFRRLFVGNSISLLGSSVTVVALPLTAVVYLDASPAQMGFLSAAALLPHLVLGLPAGVWVDRMPYRRILVLTDLARTLLLGSVPVLAVLGLLQIWHLYAVTVLAGVCGLLEAVTAQSFTPALVPRQQLLPANSALMLSNATVNTTGSAVGGVVVSLLSAPAAIAVDAVSFLLAGLCKARIRAPGAGAVHAERRQRHLGADIVEGVRVVFAHPTMRAVTLAATIGALAGQMQNVVFVLYLVRDLRLTPALIGVYIAISGVAGILGALVVDPVTRRIGPGRCFVTGMLIAAVAGLVLAAAGSLVALTLVILAVAQLLRGAGPSLYGVNQQTLRQTLIAPALLSRANATWRFLVSGMQPLGALLGGLLGSLFSLRATLVISSGVMLLGTAIAYASPLRSLREIPAPERSDEGPA</sequence>
<dbReference type="InterPro" id="IPR036259">
    <property type="entry name" value="MFS_trans_sf"/>
</dbReference>
<feature type="domain" description="Major facilitator superfamily (MFS) profile" evidence="9">
    <location>
        <begin position="246"/>
        <end position="444"/>
    </location>
</feature>
<feature type="region of interest" description="Disordered" evidence="7">
    <location>
        <begin position="1"/>
        <end position="25"/>
    </location>
</feature>
<keyword evidence="3" id="KW-1003">Cell membrane</keyword>
<dbReference type="Pfam" id="PF05977">
    <property type="entry name" value="MFS_3"/>
    <property type="match status" value="1"/>
</dbReference>
<feature type="transmembrane region" description="Helical" evidence="8">
    <location>
        <begin position="279"/>
        <end position="301"/>
    </location>
</feature>
<feature type="transmembrane region" description="Helical" evidence="8">
    <location>
        <begin position="111"/>
        <end position="131"/>
    </location>
</feature>
<dbReference type="PANTHER" id="PTHR23513">
    <property type="entry name" value="INTEGRAL MEMBRANE EFFLUX PROTEIN-RELATED"/>
    <property type="match status" value="1"/>
</dbReference>
<evidence type="ECO:0000313" key="11">
    <source>
        <dbReference type="Proteomes" id="UP000313066"/>
    </source>
</evidence>
<dbReference type="Gene3D" id="1.20.1250.20">
    <property type="entry name" value="MFS general substrate transporter like domains"/>
    <property type="match status" value="1"/>
</dbReference>
<evidence type="ECO:0000256" key="7">
    <source>
        <dbReference type="SAM" id="MobiDB-lite"/>
    </source>
</evidence>
<evidence type="ECO:0000313" key="10">
    <source>
        <dbReference type="EMBL" id="KAB8176784.1"/>
    </source>
</evidence>
<gene>
    <name evidence="10" type="ORF">FH610_038150</name>
</gene>
<feature type="transmembrane region" description="Helical" evidence="8">
    <location>
        <begin position="313"/>
        <end position="345"/>
    </location>
</feature>
<dbReference type="InterPro" id="IPR020846">
    <property type="entry name" value="MFS_dom"/>
</dbReference>
<feature type="transmembrane region" description="Helical" evidence="8">
    <location>
        <begin position="181"/>
        <end position="206"/>
    </location>
</feature>
<dbReference type="RefSeq" id="WP_139580109.1">
    <property type="nucleotide sequence ID" value="NZ_VDMA02000031.1"/>
</dbReference>
<comment type="subcellular location">
    <subcellularLocation>
        <location evidence="1">Cell membrane</location>
        <topology evidence="1">Multi-pass membrane protein</topology>
    </subcellularLocation>
</comment>
<dbReference type="SUPFAM" id="SSF103473">
    <property type="entry name" value="MFS general substrate transporter"/>
    <property type="match status" value="1"/>
</dbReference>
<keyword evidence="11" id="KW-1185">Reference proteome</keyword>
<dbReference type="AlphaFoldDB" id="A0A5N6B7Y2"/>
<dbReference type="GO" id="GO:0022857">
    <property type="term" value="F:transmembrane transporter activity"/>
    <property type="evidence" value="ECO:0007669"/>
    <property type="project" value="InterPro"/>
</dbReference>
<dbReference type="InterPro" id="IPR010290">
    <property type="entry name" value="TM_effector"/>
</dbReference>
<keyword evidence="6 8" id="KW-0472">Membrane</keyword>
<feature type="transmembrane region" description="Helical" evidence="8">
    <location>
        <begin position="38"/>
        <end position="64"/>
    </location>
</feature>
<accession>A0A5N6B7Y2</accession>
<evidence type="ECO:0000259" key="9">
    <source>
        <dbReference type="PROSITE" id="PS50850"/>
    </source>
</evidence>
<evidence type="ECO:0000256" key="4">
    <source>
        <dbReference type="ARBA" id="ARBA00022692"/>
    </source>
</evidence>
<organism evidence="10 11">
    <name type="scientific">Microbispora catharanthi</name>
    <dbReference type="NCBI Taxonomy" id="1712871"/>
    <lineage>
        <taxon>Bacteria</taxon>
        <taxon>Bacillati</taxon>
        <taxon>Actinomycetota</taxon>
        <taxon>Actinomycetes</taxon>
        <taxon>Streptosporangiales</taxon>
        <taxon>Streptosporangiaceae</taxon>
        <taxon>Microbispora</taxon>
    </lineage>
</organism>
<dbReference type="Proteomes" id="UP000313066">
    <property type="component" value="Unassembled WGS sequence"/>
</dbReference>
<evidence type="ECO:0000256" key="1">
    <source>
        <dbReference type="ARBA" id="ARBA00004651"/>
    </source>
</evidence>
<protein>
    <submittedName>
        <fullName evidence="10">MFS transporter</fullName>
    </submittedName>
</protein>
<evidence type="ECO:0000256" key="2">
    <source>
        <dbReference type="ARBA" id="ARBA00022448"/>
    </source>
</evidence>
<evidence type="ECO:0000256" key="3">
    <source>
        <dbReference type="ARBA" id="ARBA00022475"/>
    </source>
</evidence>
<feature type="transmembrane region" description="Helical" evidence="8">
    <location>
        <begin position="402"/>
        <end position="424"/>
    </location>
</feature>
<proteinExistence type="predicted"/>
<keyword evidence="5 8" id="KW-1133">Transmembrane helix</keyword>
<feature type="transmembrane region" description="Helical" evidence="8">
    <location>
        <begin position="249"/>
        <end position="273"/>
    </location>
</feature>